<dbReference type="EMBL" id="JBHFFA010000007">
    <property type="protein sequence ID" value="KAL2611773.1"/>
    <property type="molecule type" value="Genomic_DNA"/>
</dbReference>
<dbReference type="AlphaFoldDB" id="A0ABD1XW60"/>
<comment type="caution">
    <text evidence="2">The sequence shown here is derived from an EMBL/GenBank/DDBJ whole genome shotgun (WGS) entry which is preliminary data.</text>
</comment>
<keyword evidence="3" id="KW-1185">Reference proteome</keyword>
<proteinExistence type="predicted"/>
<evidence type="ECO:0000256" key="1">
    <source>
        <dbReference type="SAM" id="MobiDB-lite"/>
    </source>
</evidence>
<evidence type="ECO:0000313" key="2">
    <source>
        <dbReference type="EMBL" id="KAL2611773.1"/>
    </source>
</evidence>
<protein>
    <submittedName>
        <fullName evidence="2">Uncharacterized protein</fullName>
    </submittedName>
</protein>
<dbReference type="Proteomes" id="UP001605036">
    <property type="component" value="Unassembled WGS sequence"/>
</dbReference>
<evidence type="ECO:0000313" key="3">
    <source>
        <dbReference type="Proteomes" id="UP001605036"/>
    </source>
</evidence>
<gene>
    <name evidence="2" type="ORF">R1flu_023465</name>
</gene>
<accession>A0ABD1XW60</accession>
<feature type="compositionally biased region" description="Polar residues" evidence="1">
    <location>
        <begin position="164"/>
        <end position="179"/>
    </location>
</feature>
<sequence>MDNFCVASKHGYASTVDGAISRSFGKLPDEPNGNPQAEGCLPTHGNAVIQLQDLKFKGVPLIERSVEALRVEEPNLTLQLGSTIHPFDGRTAKVSCPAETENAPATGTAKLALPTEVENAPATHFLGKSKKALFGGEEEALPRSRREGQREISEGKHELDKWQHGQNASSSSGDFSVHSQPQEWGYLPRVNATFLAMAPIYMLELEASSASMRLDDEVIVLSSSDSE</sequence>
<feature type="compositionally biased region" description="Basic and acidic residues" evidence="1">
    <location>
        <begin position="140"/>
        <end position="163"/>
    </location>
</feature>
<name>A0ABD1XW60_9MARC</name>
<feature type="region of interest" description="Disordered" evidence="1">
    <location>
        <begin position="136"/>
        <end position="179"/>
    </location>
</feature>
<organism evidence="2 3">
    <name type="scientific">Riccia fluitans</name>
    <dbReference type="NCBI Taxonomy" id="41844"/>
    <lineage>
        <taxon>Eukaryota</taxon>
        <taxon>Viridiplantae</taxon>
        <taxon>Streptophyta</taxon>
        <taxon>Embryophyta</taxon>
        <taxon>Marchantiophyta</taxon>
        <taxon>Marchantiopsida</taxon>
        <taxon>Marchantiidae</taxon>
        <taxon>Marchantiales</taxon>
        <taxon>Ricciaceae</taxon>
        <taxon>Riccia</taxon>
    </lineage>
</organism>
<reference evidence="2 3" key="1">
    <citation type="submission" date="2024-09" db="EMBL/GenBank/DDBJ databases">
        <title>Chromosome-scale assembly of Riccia fluitans.</title>
        <authorList>
            <person name="Paukszto L."/>
            <person name="Sawicki J."/>
            <person name="Karawczyk K."/>
            <person name="Piernik-Szablinska J."/>
            <person name="Szczecinska M."/>
            <person name="Mazdziarz M."/>
        </authorList>
    </citation>
    <scope>NUCLEOTIDE SEQUENCE [LARGE SCALE GENOMIC DNA]</scope>
    <source>
        <strain evidence="2">Rf_01</strain>
        <tissue evidence="2">Aerial parts of the thallus</tissue>
    </source>
</reference>